<keyword evidence="5 7" id="KW-1133">Transmembrane helix</keyword>
<keyword evidence="3 7" id="KW-0812">Transmembrane</keyword>
<dbReference type="Pfam" id="PF07787">
    <property type="entry name" value="TMEM43"/>
    <property type="match status" value="1"/>
</dbReference>
<evidence type="ECO:0000313" key="8">
    <source>
        <dbReference type="EMBL" id="MDM8562772.1"/>
    </source>
</evidence>
<evidence type="ECO:0000313" key="9">
    <source>
        <dbReference type="Proteomes" id="UP001171945"/>
    </source>
</evidence>
<comment type="caution">
    <text evidence="8">The sequence shown here is derived from an EMBL/GenBank/DDBJ whole genome shotgun (WGS) entry which is preliminary data.</text>
</comment>
<feature type="transmembrane region" description="Helical" evidence="7">
    <location>
        <begin position="299"/>
        <end position="322"/>
    </location>
</feature>
<evidence type="ECO:0000256" key="7">
    <source>
        <dbReference type="SAM" id="Phobius"/>
    </source>
</evidence>
<name>A0ABT7VT83_9GAMM</name>
<evidence type="ECO:0000256" key="3">
    <source>
        <dbReference type="ARBA" id="ARBA00022692"/>
    </source>
</evidence>
<evidence type="ECO:0000256" key="6">
    <source>
        <dbReference type="ARBA" id="ARBA00023136"/>
    </source>
</evidence>
<organism evidence="8 9">
    <name type="scientific">Candidatus Marithioploca araucensis</name>
    <dbReference type="NCBI Taxonomy" id="70273"/>
    <lineage>
        <taxon>Bacteria</taxon>
        <taxon>Pseudomonadati</taxon>
        <taxon>Pseudomonadota</taxon>
        <taxon>Gammaproteobacteria</taxon>
        <taxon>Thiotrichales</taxon>
        <taxon>Thiotrichaceae</taxon>
        <taxon>Candidatus Marithioploca</taxon>
    </lineage>
</organism>
<evidence type="ECO:0000256" key="4">
    <source>
        <dbReference type="ARBA" id="ARBA00022824"/>
    </source>
</evidence>
<protein>
    <submittedName>
        <fullName evidence="8">TMEM43 family protein</fullName>
    </submittedName>
</protein>
<evidence type="ECO:0000256" key="2">
    <source>
        <dbReference type="ARBA" id="ARBA00004586"/>
    </source>
</evidence>
<evidence type="ECO:0000256" key="1">
    <source>
        <dbReference type="ARBA" id="ARBA00004127"/>
    </source>
</evidence>
<keyword evidence="4" id="KW-0256">Endoplasmic reticulum</keyword>
<proteinExistence type="predicted"/>
<keyword evidence="9" id="KW-1185">Reference proteome</keyword>
<reference evidence="8" key="1">
    <citation type="submission" date="2023-06" db="EMBL/GenBank/DDBJ databases">
        <title>Uncultivated large filamentous bacteria from sulfidic sediments reveal new species and different genomic features in energy metabolism and defense.</title>
        <authorList>
            <person name="Fonseca A."/>
        </authorList>
    </citation>
    <scope>NUCLEOTIDE SEQUENCE</scope>
    <source>
        <strain evidence="8">HSG4</strain>
    </source>
</reference>
<sequence length="447" mass="50313">MSNSYTITTHQSWGSRIKESFAVAVIGIMLFFAAFPMLFLNEGRAVYRAQALEEGEKIVTPIKANNILKNNEDMLVHTSGEATTDEVLTDIILGLEAPQVIKLQRVVEMYQWEETEHSKTETELGGGTTTTYTYTYSRVWSENIINSNRFKQTATYSNPSDMSIRGEIFLAQQVKLGQFILSDNIVNQINEYRYLPTDSKTRDQVLEKISHQFGKSHFQGEYFYVAENPSSDQIGDLRIKFEVVPSTMISVVAKQVGSRLATYTTVEGQPLLLFGYGTLDAKEMFESAKRDNFILTWGLRLAGFLMMGIGLSMILNVLAILAGTLGTEKGQRLEEVFATVLSYGLKNPDIKPESIQLRQQFIDTEGLVFPKKGKFIEVDIIAENGKMTVFEVKATATIDDVDIFSMKVKLIQLQNPDKQVHGIIISPWASEEVKQCCTEYDLELLDC</sequence>
<dbReference type="EMBL" id="JAUCGM010000281">
    <property type="protein sequence ID" value="MDM8562772.1"/>
    <property type="molecule type" value="Genomic_DNA"/>
</dbReference>
<gene>
    <name evidence="8" type="ORF">QUF54_05400</name>
</gene>
<comment type="subcellular location">
    <subcellularLocation>
        <location evidence="1">Endomembrane system</location>
        <topology evidence="1">Multi-pass membrane protein</topology>
    </subcellularLocation>
    <subcellularLocation>
        <location evidence="2">Endoplasmic reticulum membrane</location>
    </subcellularLocation>
</comment>
<dbReference type="PANTHER" id="PTHR13416:SF2">
    <property type="entry name" value="TRANSMEMBRANE PROTEIN 43"/>
    <property type="match status" value="1"/>
</dbReference>
<dbReference type="InterPro" id="IPR012430">
    <property type="entry name" value="TMEM43_fam"/>
</dbReference>
<dbReference type="PANTHER" id="PTHR13416">
    <property type="match status" value="1"/>
</dbReference>
<dbReference type="Proteomes" id="UP001171945">
    <property type="component" value="Unassembled WGS sequence"/>
</dbReference>
<accession>A0ABT7VT83</accession>
<keyword evidence="6 7" id="KW-0472">Membrane</keyword>
<evidence type="ECO:0000256" key="5">
    <source>
        <dbReference type="ARBA" id="ARBA00022989"/>
    </source>
</evidence>
<feature type="transmembrane region" description="Helical" evidence="7">
    <location>
        <begin position="20"/>
        <end position="40"/>
    </location>
</feature>